<dbReference type="SUPFAM" id="SSF48371">
    <property type="entry name" value="ARM repeat"/>
    <property type="match status" value="1"/>
</dbReference>
<feature type="region of interest" description="Disordered" evidence="9">
    <location>
        <begin position="16"/>
        <end position="46"/>
    </location>
</feature>
<evidence type="ECO:0000256" key="7">
    <source>
        <dbReference type="ARBA" id="ARBA00022845"/>
    </source>
</evidence>
<evidence type="ECO:0000313" key="11">
    <source>
        <dbReference type="EMBL" id="RDH37328.1"/>
    </source>
</evidence>
<accession>A0A3F3QDK5</accession>
<dbReference type="EMBL" id="KZ852035">
    <property type="protein sequence ID" value="RDH37328.1"/>
    <property type="molecule type" value="Genomic_DNA"/>
</dbReference>
<dbReference type="GO" id="GO:0000774">
    <property type="term" value="F:adenyl-nucleotide exchange factor activity"/>
    <property type="evidence" value="ECO:0007669"/>
    <property type="project" value="TreeGrafter"/>
</dbReference>
<name>A0A3F3QDK5_9EURO</name>
<evidence type="ECO:0000256" key="8">
    <source>
        <dbReference type="ARBA" id="ARBA00024912"/>
    </source>
</evidence>
<dbReference type="InterPro" id="IPR013918">
    <property type="entry name" value="Nucleotide_exch_fac_Fes1"/>
</dbReference>
<feature type="compositionally biased region" description="Low complexity" evidence="9">
    <location>
        <begin position="18"/>
        <end position="34"/>
    </location>
</feature>
<gene>
    <name evidence="11" type="ORF">BDQ94DRAFT_156959</name>
</gene>
<dbReference type="GeneID" id="38137040"/>
<keyword evidence="12" id="KW-1185">Reference proteome</keyword>
<dbReference type="InterPro" id="IPR011989">
    <property type="entry name" value="ARM-like"/>
</dbReference>
<dbReference type="GO" id="GO:0005783">
    <property type="term" value="C:endoplasmic reticulum"/>
    <property type="evidence" value="ECO:0007669"/>
    <property type="project" value="TreeGrafter"/>
</dbReference>
<dbReference type="FunFam" id="1.25.10.10:FF:000434">
    <property type="entry name" value="Hsp70 nucleotide exchange factor fes1"/>
    <property type="match status" value="1"/>
</dbReference>
<dbReference type="Pfam" id="PF08609">
    <property type="entry name" value="Fes1"/>
    <property type="match status" value="1"/>
</dbReference>
<keyword evidence="5" id="KW-0963">Cytoplasm</keyword>
<evidence type="ECO:0000256" key="9">
    <source>
        <dbReference type="SAM" id="MobiDB-lite"/>
    </source>
</evidence>
<protein>
    <recommendedName>
        <fullName evidence="4">Hsp70 nucleotide exchange factor FES1</fullName>
    </recommendedName>
    <alternativeName>
        <fullName evidence="3">Hsp70 nucleotide exchange factor fes1</fullName>
    </alternativeName>
</protein>
<evidence type="ECO:0000256" key="5">
    <source>
        <dbReference type="ARBA" id="ARBA00022490"/>
    </source>
</evidence>
<reference evidence="11 12" key="1">
    <citation type="submission" date="2018-07" db="EMBL/GenBank/DDBJ databases">
        <title>The genomes of Aspergillus section Nigri reveals drivers in fungal speciation.</title>
        <authorList>
            <consortium name="DOE Joint Genome Institute"/>
            <person name="Vesth T.C."/>
            <person name="Nybo J."/>
            <person name="Theobald S."/>
            <person name="Brandl J."/>
            <person name="Frisvad J.C."/>
            <person name="Nielsen K.F."/>
            <person name="Lyhne E.K."/>
            <person name="Kogle M.E."/>
            <person name="Kuo A."/>
            <person name="Riley R."/>
            <person name="Clum A."/>
            <person name="Nolan M."/>
            <person name="Lipzen A."/>
            <person name="Salamov A."/>
            <person name="Henrissat B."/>
            <person name="Wiebenga A."/>
            <person name="De vries R.P."/>
            <person name="Grigoriev I.V."/>
            <person name="Mortensen U.H."/>
            <person name="Andersen M.R."/>
            <person name="Baker S.E."/>
        </authorList>
    </citation>
    <scope>NUCLEOTIDE SEQUENCE [LARGE SCALE GENOMIC DNA]</scope>
    <source>
        <strain evidence="11 12">CBS 139.54b</strain>
    </source>
</reference>
<dbReference type="STRING" id="1341132.A0A3F3QDK5"/>
<evidence type="ECO:0000256" key="4">
    <source>
        <dbReference type="ARBA" id="ARBA00020719"/>
    </source>
</evidence>
<dbReference type="Gene3D" id="1.25.10.10">
    <property type="entry name" value="Leucine-rich Repeat Variant"/>
    <property type="match status" value="1"/>
</dbReference>
<evidence type="ECO:0000256" key="3">
    <source>
        <dbReference type="ARBA" id="ARBA00015214"/>
    </source>
</evidence>
<dbReference type="Pfam" id="PF13513">
    <property type="entry name" value="HEAT_EZ"/>
    <property type="match status" value="1"/>
</dbReference>
<dbReference type="InterPro" id="IPR016024">
    <property type="entry name" value="ARM-type_fold"/>
</dbReference>
<organism evidence="11 12">
    <name type="scientific">Aspergillus welwitschiae</name>
    <dbReference type="NCBI Taxonomy" id="1341132"/>
    <lineage>
        <taxon>Eukaryota</taxon>
        <taxon>Fungi</taxon>
        <taxon>Dikarya</taxon>
        <taxon>Ascomycota</taxon>
        <taxon>Pezizomycotina</taxon>
        <taxon>Eurotiomycetes</taxon>
        <taxon>Eurotiomycetidae</taxon>
        <taxon>Eurotiales</taxon>
        <taxon>Aspergillaceae</taxon>
        <taxon>Aspergillus</taxon>
        <taxon>Aspergillus subgen. Circumdati</taxon>
    </lineage>
</organism>
<dbReference type="PANTHER" id="PTHR19316">
    <property type="entry name" value="PROTEIN FOLDING REGULATOR"/>
    <property type="match status" value="1"/>
</dbReference>
<keyword evidence="6" id="KW-0677">Repeat</keyword>
<keyword evidence="7" id="KW-0810">Translation regulation</keyword>
<comment type="subcellular location">
    <subcellularLocation>
        <location evidence="1">Cytoplasm</location>
    </subcellularLocation>
</comment>
<comment type="function">
    <text evidence="8">Functions as a nucleotide exchange factor (NEF) for Hsp70 chaperones which accelerates the release of ADP. Required for fully efficient Hsp70-mediated folding of proteins.</text>
</comment>
<evidence type="ECO:0000256" key="1">
    <source>
        <dbReference type="ARBA" id="ARBA00004496"/>
    </source>
</evidence>
<dbReference type="RefSeq" id="XP_026630350.1">
    <property type="nucleotide sequence ID" value="XM_026768684.1"/>
</dbReference>
<dbReference type="GO" id="GO:0006417">
    <property type="term" value="P:regulation of translation"/>
    <property type="evidence" value="ECO:0007669"/>
    <property type="project" value="UniProtKB-KW"/>
</dbReference>
<sequence length="275" mass="29984">MDPNMNSLLKWSIKAATEEQSSGENNNNNNSGNNAPADPSRGLTPQMLSTLFGGPSEADLMKAAMEALRSDEVDLENKLIAFDNFEQLIESIDNANNLEPLGLWTPLVELLDHKEPDMRRMAAWCIGTAVQNNEKAQDKLIVLNALPKLVSLATADTTPVVRKKAVYAISSAVRNYQPAMDEVTKSLPEGYSRDKIDAGDMDAPTFVTCTVDRMLSPSKPTSSSSGEHVVPLRGTRALRVDRARALTMLASGRHAVTGTRLSYEAQAIRPHLIPK</sequence>
<evidence type="ECO:0000313" key="12">
    <source>
        <dbReference type="Proteomes" id="UP000253729"/>
    </source>
</evidence>
<evidence type="ECO:0000259" key="10">
    <source>
        <dbReference type="Pfam" id="PF08609"/>
    </source>
</evidence>
<dbReference type="AlphaFoldDB" id="A0A3F3QDK5"/>
<evidence type="ECO:0000256" key="2">
    <source>
        <dbReference type="ARBA" id="ARBA00011045"/>
    </source>
</evidence>
<feature type="domain" description="Nucleotide exchange factor Fes1" evidence="10">
    <location>
        <begin position="5"/>
        <end position="98"/>
    </location>
</feature>
<comment type="similarity">
    <text evidence="2">Belongs to the FES1 family.</text>
</comment>
<proteinExistence type="inferred from homology"/>
<dbReference type="InterPro" id="IPR050693">
    <property type="entry name" value="Hsp70_NEF-Inhibitors"/>
</dbReference>
<dbReference type="PANTHER" id="PTHR19316:SF18">
    <property type="entry name" value="HSP70-BINDING PROTEIN 1"/>
    <property type="match status" value="1"/>
</dbReference>
<evidence type="ECO:0000256" key="6">
    <source>
        <dbReference type="ARBA" id="ARBA00022737"/>
    </source>
</evidence>
<dbReference type="Proteomes" id="UP000253729">
    <property type="component" value="Unassembled WGS sequence"/>
</dbReference>